<evidence type="ECO:0000256" key="3">
    <source>
        <dbReference type="ARBA" id="ARBA00022741"/>
    </source>
</evidence>
<dbReference type="InterPro" id="IPR008995">
    <property type="entry name" value="Mo/tungstate-bd_C_term_dom"/>
</dbReference>
<dbReference type="STRING" id="1392540.P256_01359"/>
<dbReference type="Gene3D" id="2.40.50.100">
    <property type="match status" value="1"/>
</dbReference>
<dbReference type="AlphaFoldDB" id="V2TPZ9"/>
<evidence type="ECO:0000256" key="4">
    <source>
        <dbReference type="ARBA" id="ARBA00022840"/>
    </source>
</evidence>
<proteinExistence type="predicted"/>
<dbReference type="SMART" id="SM00382">
    <property type="entry name" value="AAA"/>
    <property type="match status" value="1"/>
</dbReference>
<dbReference type="GO" id="GO:0140359">
    <property type="term" value="F:ABC-type transporter activity"/>
    <property type="evidence" value="ECO:0007669"/>
    <property type="project" value="UniProtKB-ARBA"/>
</dbReference>
<dbReference type="InterPro" id="IPR003439">
    <property type="entry name" value="ABC_transporter-like_ATP-bd"/>
</dbReference>
<evidence type="ECO:0000256" key="1">
    <source>
        <dbReference type="ARBA" id="ARBA00022448"/>
    </source>
</evidence>
<keyword evidence="9" id="KW-1185">Reference proteome</keyword>
<dbReference type="PANTHER" id="PTHR43875">
    <property type="entry name" value="MALTODEXTRIN IMPORT ATP-BINDING PROTEIN MSMX"/>
    <property type="match status" value="1"/>
</dbReference>
<dbReference type="Gene3D" id="3.40.50.300">
    <property type="entry name" value="P-loop containing nucleotide triphosphate hydrolases"/>
    <property type="match status" value="1"/>
</dbReference>
<accession>V2TPZ9</accession>
<dbReference type="PROSITE" id="PS50893">
    <property type="entry name" value="ABC_TRANSPORTER_2"/>
    <property type="match status" value="1"/>
</dbReference>
<dbReference type="InterPro" id="IPR027417">
    <property type="entry name" value="P-loop_NTPase"/>
</dbReference>
<keyword evidence="5" id="KW-1278">Translocase</keyword>
<protein>
    <recommendedName>
        <fullName evidence="7">ABC transporter domain-containing protein</fullName>
    </recommendedName>
</protein>
<keyword evidence="3" id="KW-0547">Nucleotide-binding</keyword>
<dbReference type="EMBL" id="AYER01000004">
    <property type="protein sequence ID" value="ESK39677.1"/>
    <property type="molecule type" value="Genomic_DNA"/>
</dbReference>
<reference evidence="8 9" key="1">
    <citation type="submission" date="2013-10" db="EMBL/GenBank/DDBJ databases">
        <title>The Genome Sequence of Acinetobacter nectaris CIP 110549.</title>
        <authorList>
            <consortium name="The Broad Institute Genomics Platform"/>
            <consortium name="The Broad Institute Genome Sequencing Center for Infectious Disease"/>
            <person name="Cerqueira G."/>
            <person name="Feldgarden M."/>
            <person name="Courvalin P."/>
            <person name="Grillot-Courvalin C."/>
            <person name="Clermont D."/>
            <person name="Rocha E."/>
            <person name="Yoon E.-J."/>
            <person name="Nemec A."/>
            <person name="Young S.K."/>
            <person name="Zeng Q."/>
            <person name="Gargeya S."/>
            <person name="Fitzgerald M."/>
            <person name="Abouelleil A."/>
            <person name="Alvarado L."/>
            <person name="Berlin A.M."/>
            <person name="Chapman S.B."/>
            <person name="Gainer-Dewar J."/>
            <person name="Goldberg J."/>
            <person name="Gnerre S."/>
            <person name="Griggs A."/>
            <person name="Gujja S."/>
            <person name="Hansen M."/>
            <person name="Howarth C."/>
            <person name="Imamovic A."/>
            <person name="Ireland A."/>
            <person name="Larimer J."/>
            <person name="McCowan C."/>
            <person name="Murphy C."/>
            <person name="Pearson M."/>
            <person name="Poon T.W."/>
            <person name="Priest M."/>
            <person name="Roberts A."/>
            <person name="Saif S."/>
            <person name="Shea T."/>
            <person name="Sykes S."/>
            <person name="Wortman J."/>
            <person name="Nusbaum C."/>
            <person name="Birren B."/>
        </authorList>
    </citation>
    <scope>NUCLEOTIDE SEQUENCE [LARGE SCALE GENOMIC DNA]</scope>
    <source>
        <strain evidence="8 9">CIP 110549</strain>
    </source>
</reference>
<keyword evidence="4" id="KW-0067">ATP-binding</keyword>
<evidence type="ECO:0000256" key="5">
    <source>
        <dbReference type="ARBA" id="ARBA00022967"/>
    </source>
</evidence>
<dbReference type="GO" id="GO:0055052">
    <property type="term" value="C:ATP-binding cassette (ABC) transporter complex, substrate-binding subunit-containing"/>
    <property type="evidence" value="ECO:0007669"/>
    <property type="project" value="TreeGrafter"/>
</dbReference>
<dbReference type="PANTHER" id="PTHR43875:SF15">
    <property type="entry name" value="TREHALOSE IMPORT ATP-BINDING PROTEIN SUGC"/>
    <property type="match status" value="1"/>
</dbReference>
<gene>
    <name evidence="8" type="ORF">P256_01359</name>
</gene>
<dbReference type="InterPro" id="IPR013611">
    <property type="entry name" value="Transp-assoc_OB_typ2"/>
</dbReference>
<evidence type="ECO:0000256" key="2">
    <source>
        <dbReference type="ARBA" id="ARBA00022475"/>
    </source>
</evidence>
<feature type="domain" description="ABC transporter" evidence="7">
    <location>
        <begin position="4"/>
        <end position="234"/>
    </location>
</feature>
<keyword evidence="2" id="KW-1003">Cell membrane</keyword>
<dbReference type="InterPro" id="IPR012340">
    <property type="entry name" value="NA-bd_OB-fold"/>
</dbReference>
<evidence type="ECO:0000259" key="7">
    <source>
        <dbReference type="PROSITE" id="PS50893"/>
    </source>
</evidence>
<evidence type="ECO:0000313" key="9">
    <source>
        <dbReference type="Proteomes" id="UP000023785"/>
    </source>
</evidence>
<sequence length="370" mass="41088">MSHLTLNRIKKSWGNKVALDEISFQVQAGEFIALLGPSGCGKTTLLRTIAGLEYADAGEILLKEKNVNNLGPADRHLSMVFQSYALFPHLTIRENLLFGLKARKEDKSTFEKRLNETAKLLELDALLDRLPAQLSGGQQQRVALGRAVISKRPLCLMDEPLSNLDARLRQTMRREIRQLQQQLGLTLIYVTHDQTEAMTMADRIVLMNSGHIEQIGHPTELYNDPCNGFVAQFIGAPAMNIFPLNSVSHGYGVGGKAFIPHIDEKEISMGLRAEAIKIISATQGKMTATVISYEYLGADTLLLCELDAQPQSQVTVKLTGLHQYSVGQTVGLDWDQEAQYIFTGKALNRYYLKSLEQNTNISLSSQEKVS</sequence>
<dbReference type="GO" id="GO:0016887">
    <property type="term" value="F:ATP hydrolysis activity"/>
    <property type="evidence" value="ECO:0007669"/>
    <property type="project" value="InterPro"/>
</dbReference>
<keyword evidence="6" id="KW-0472">Membrane</keyword>
<dbReference type="eggNOG" id="COG3842">
    <property type="taxonomic scope" value="Bacteria"/>
</dbReference>
<dbReference type="Pfam" id="PF08402">
    <property type="entry name" value="TOBE_2"/>
    <property type="match status" value="1"/>
</dbReference>
<dbReference type="InterPro" id="IPR047641">
    <property type="entry name" value="ABC_transpr_MalK/UgpC-like"/>
</dbReference>
<dbReference type="SUPFAM" id="SSF52540">
    <property type="entry name" value="P-loop containing nucleoside triphosphate hydrolases"/>
    <property type="match status" value="1"/>
</dbReference>
<dbReference type="InterPro" id="IPR003593">
    <property type="entry name" value="AAA+_ATPase"/>
</dbReference>
<organism evidence="8 9">
    <name type="scientific">Acinetobacter nectaris CIP 110549</name>
    <dbReference type="NCBI Taxonomy" id="1392540"/>
    <lineage>
        <taxon>Bacteria</taxon>
        <taxon>Pseudomonadati</taxon>
        <taxon>Pseudomonadota</taxon>
        <taxon>Gammaproteobacteria</taxon>
        <taxon>Moraxellales</taxon>
        <taxon>Moraxellaceae</taxon>
        <taxon>Acinetobacter</taxon>
    </lineage>
</organism>
<evidence type="ECO:0000256" key="6">
    <source>
        <dbReference type="ARBA" id="ARBA00023136"/>
    </source>
</evidence>
<comment type="caution">
    <text evidence="8">The sequence shown here is derived from an EMBL/GenBank/DDBJ whole genome shotgun (WGS) entry which is preliminary data.</text>
</comment>
<dbReference type="InterPro" id="IPR017871">
    <property type="entry name" value="ABC_transporter-like_CS"/>
</dbReference>
<dbReference type="GO" id="GO:0005524">
    <property type="term" value="F:ATP binding"/>
    <property type="evidence" value="ECO:0007669"/>
    <property type="project" value="UniProtKB-KW"/>
</dbReference>
<evidence type="ECO:0000313" key="8">
    <source>
        <dbReference type="EMBL" id="ESK39677.1"/>
    </source>
</evidence>
<dbReference type="PROSITE" id="PS00211">
    <property type="entry name" value="ABC_TRANSPORTER_1"/>
    <property type="match status" value="1"/>
</dbReference>
<dbReference type="OrthoDB" id="9802264at2"/>
<dbReference type="SUPFAM" id="SSF50331">
    <property type="entry name" value="MOP-like"/>
    <property type="match status" value="1"/>
</dbReference>
<keyword evidence="1" id="KW-0813">Transport</keyword>
<dbReference type="PATRIC" id="fig|1392540.3.peg.1320"/>
<dbReference type="Gene3D" id="2.40.50.140">
    <property type="entry name" value="Nucleic acid-binding proteins"/>
    <property type="match status" value="1"/>
</dbReference>
<dbReference type="Pfam" id="PF00005">
    <property type="entry name" value="ABC_tran"/>
    <property type="match status" value="1"/>
</dbReference>
<dbReference type="FunFam" id="3.40.50.300:FF:000042">
    <property type="entry name" value="Maltose/maltodextrin ABC transporter, ATP-binding protein"/>
    <property type="match status" value="1"/>
</dbReference>
<dbReference type="Proteomes" id="UP000023785">
    <property type="component" value="Unassembled WGS sequence"/>
</dbReference>
<dbReference type="RefSeq" id="WP_023272990.1">
    <property type="nucleotide sequence ID" value="NZ_KI530723.1"/>
</dbReference>
<name>V2TPZ9_9GAMM</name>
<dbReference type="HOGENOM" id="CLU_000604_1_1_6"/>